<comment type="caution">
    <text evidence="1">The sequence shown here is derived from an EMBL/GenBank/DDBJ whole genome shotgun (WGS) entry which is preliminary data.</text>
</comment>
<reference evidence="1" key="1">
    <citation type="submission" date="2023-04" db="EMBL/GenBank/DDBJ databases">
        <title>Candida boidinii NBRC 1967.</title>
        <authorList>
            <person name="Ichikawa N."/>
            <person name="Sato H."/>
            <person name="Tonouchi N."/>
        </authorList>
    </citation>
    <scope>NUCLEOTIDE SEQUENCE</scope>
    <source>
        <strain evidence="1">NBRC 1967</strain>
    </source>
</reference>
<dbReference type="EMBL" id="BSXV01000228">
    <property type="protein sequence ID" value="GME88165.1"/>
    <property type="molecule type" value="Genomic_DNA"/>
</dbReference>
<evidence type="ECO:0000313" key="2">
    <source>
        <dbReference type="Proteomes" id="UP001165101"/>
    </source>
</evidence>
<evidence type="ECO:0000313" key="1">
    <source>
        <dbReference type="EMBL" id="GME88165.1"/>
    </source>
</evidence>
<organism evidence="1 2">
    <name type="scientific">Candida boidinii</name>
    <name type="common">Yeast</name>
    <dbReference type="NCBI Taxonomy" id="5477"/>
    <lineage>
        <taxon>Eukaryota</taxon>
        <taxon>Fungi</taxon>
        <taxon>Dikarya</taxon>
        <taxon>Ascomycota</taxon>
        <taxon>Saccharomycotina</taxon>
        <taxon>Pichiomycetes</taxon>
        <taxon>Pichiales</taxon>
        <taxon>Pichiaceae</taxon>
        <taxon>Ogataea</taxon>
        <taxon>Ogataea/Candida clade</taxon>
    </lineage>
</organism>
<protein>
    <submittedName>
        <fullName evidence="1">Unnamed protein product</fullName>
    </submittedName>
</protein>
<sequence>MTRCGFTASDSSLLSFGTNIGSSIGGLPAGLFIDHFGPQKAVFFGAILECGGFVILYVNYYYQLHYIWLLFFAMIFVGLGSVLPYFATLKIATANFPNHRGTANAFPVSSYGLSALVYSTVAAIFFNNNTEGLLKFIAIFVGVTMGVSVFFVKLIPPEEVKKLNGTTIQGSQLVTDLEDNNSSTTGSNDQVVHSSSRNIPPPKELDSSESGYGALLMGHRGSFANVNLPRNESSTSLFSVASNMSFYPNSSSGTSSSNSSVMLNSNNNSSSSLASLNKPIRINNKSSSNNGMNAFHGSSPFRSYTGSPSNFLGGTNQQRYSNSNNSSLSTSPLVTSHNANNHNSATDLNQISNRISDQQQQQMSQFGQQSPAGSNKDASNSSYFNSSHGPGASAGSGSGANFTIGSNNSNNNTNGNAISSSFGSNRDQTISQLSNSFKRAGSFVFRPMNNSPRQTTNKLLNLPSKPSFNKFNESSVIDDESTLLLNNTVTSNTDISSKDYGSTVSSPEGSPPSLLPQQEQQQQQQQQFQFSKNKLSQKQNNILSLRKQKPKKSHKYNALSHVKSLITNKLFLSHWILLASFCSTGQVYIFCVGFIVKAQLNKLNDFPQVSAFYSSNSFLIDLLNFFKRHPEYSRISLFLNLLQFDSSSLPLVALSMYNNSKNPDDLSSAFQALQVSILSFSNFLGRLISGPSSDIVHKKLGYQRIWVIMIGLVLMTVGQLSLVIFDNISLLSISSFLIGTAYGTAYGTYPAVLADFFGAKGFTTTWGLIGTGPIMIFLLLSKYFGYDYDKKSKFEDGVKICDLGKECYDSVFYLNCFICLGLFFGFSLMIWYKRKHH</sequence>
<dbReference type="Proteomes" id="UP001165101">
    <property type="component" value="Unassembled WGS sequence"/>
</dbReference>
<name>A0ACB5TGY4_CANBO</name>
<gene>
    <name evidence="1" type="ORF">Cboi01_000075200</name>
</gene>
<accession>A0ACB5TGY4</accession>
<proteinExistence type="predicted"/>
<keyword evidence="2" id="KW-1185">Reference proteome</keyword>